<accession>A0A9N7Y8M4</accession>
<protein>
    <submittedName>
        <fullName evidence="3">Uncharacterized protein</fullName>
    </submittedName>
</protein>
<feature type="signal peptide" evidence="2">
    <location>
        <begin position="1"/>
        <end position="22"/>
    </location>
</feature>
<reference evidence="3" key="1">
    <citation type="submission" date="2020-03" db="EMBL/GenBank/DDBJ databases">
        <authorList>
            <person name="Weist P."/>
        </authorList>
    </citation>
    <scope>NUCLEOTIDE SEQUENCE</scope>
</reference>
<feature type="compositionally biased region" description="Basic and acidic residues" evidence="1">
    <location>
        <begin position="72"/>
        <end position="87"/>
    </location>
</feature>
<keyword evidence="4" id="KW-1185">Reference proteome</keyword>
<evidence type="ECO:0000256" key="1">
    <source>
        <dbReference type="SAM" id="MobiDB-lite"/>
    </source>
</evidence>
<dbReference type="Proteomes" id="UP001153269">
    <property type="component" value="Unassembled WGS sequence"/>
</dbReference>
<feature type="region of interest" description="Disordered" evidence="1">
    <location>
        <begin position="69"/>
        <end position="89"/>
    </location>
</feature>
<evidence type="ECO:0000256" key="2">
    <source>
        <dbReference type="SAM" id="SignalP"/>
    </source>
</evidence>
<evidence type="ECO:0000313" key="3">
    <source>
        <dbReference type="EMBL" id="CAB1416746.1"/>
    </source>
</evidence>
<comment type="caution">
    <text evidence="3">The sequence shown here is derived from an EMBL/GenBank/DDBJ whole genome shotgun (WGS) entry which is preliminary data.</text>
</comment>
<keyword evidence="2" id="KW-0732">Signal</keyword>
<evidence type="ECO:0000313" key="4">
    <source>
        <dbReference type="Proteomes" id="UP001153269"/>
    </source>
</evidence>
<name>A0A9N7Y8M4_PLEPL</name>
<feature type="chain" id="PRO_5040447410" evidence="2">
    <location>
        <begin position="23"/>
        <end position="127"/>
    </location>
</feature>
<sequence>MRSLGALGVALHASLLVLLAQGFHRSRDGVFLRPQHRLPVSDRTTGHHLPTYMVHLYRNFKANFSGTLDTRGAGRSEASGHREERDGQKHKRWVATFDLNNLPADKRIQAAELESGFLGRRAITTSL</sequence>
<proteinExistence type="predicted"/>
<gene>
    <name evidence="3" type="ORF">PLEPLA_LOCUS4537</name>
</gene>
<organism evidence="3 4">
    <name type="scientific">Pleuronectes platessa</name>
    <name type="common">European plaice</name>
    <dbReference type="NCBI Taxonomy" id="8262"/>
    <lineage>
        <taxon>Eukaryota</taxon>
        <taxon>Metazoa</taxon>
        <taxon>Chordata</taxon>
        <taxon>Craniata</taxon>
        <taxon>Vertebrata</taxon>
        <taxon>Euteleostomi</taxon>
        <taxon>Actinopterygii</taxon>
        <taxon>Neopterygii</taxon>
        <taxon>Teleostei</taxon>
        <taxon>Neoteleostei</taxon>
        <taxon>Acanthomorphata</taxon>
        <taxon>Carangaria</taxon>
        <taxon>Pleuronectiformes</taxon>
        <taxon>Pleuronectoidei</taxon>
        <taxon>Pleuronectidae</taxon>
        <taxon>Pleuronectes</taxon>
    </lineage>
</organism>
<dbReference type="EMBL" id="CADEAL010000224">
    <property type="protein sequence ID" value="CAB1416746.1"/>
    <property type="molecule type" value="Genomic_DNA"/>
</dbReference>
<dbReference type="AlphaFoldDB" id="A0A9N7Y8M4"/>